<feature type="transmembrane region" description="Helical" evidence="1">
    <location>
        <begin position="6"/>
        <end position="27"/>
    </location>
</feature>
<name>A0ABZ1K2K6_9ACTN</name>
<proteinExistence type="predicted"/>
<keyword evidence="1" id="KW-0472">Membrane</keyword>
<feature type="transmembrane region" description="Helical" evidence="1">
    <location>
        <begin position="39"/>
        <end position="60"/>
    </location>
</feature>
<evidence type="ECO:0000256" key="1">
    <source>
        <dbReference type="SAM" id="Phobius"/>
    </source>
</evidence>
<dbReference type="Proteomes" id="UP001622496">
    <property type="component" value="Chromosome"/>
</dbReference>
<keyword evidence="3" id="KW-1185">Reference proteome</keyword>
<accession>A0ABZ1K2K6</accession>
<sequence length="147" mass="15465">MVLVPFLGTLMLISLATAAASIVTVALMVNNRPLPLPRVCAVLVLLFGSSAAVAYCYGWFSVTLGGPFPALCEDRNASGADLTRTAQEYWPLRSACVYSDGAVVEHISMSINLLVYLLAGIAIVLAIAGAVRHRLTPSTSEGSLGKR</sequence>
<evidence type="ECO:0000313" key="3">
    <source>
        <dbReference type="Proteomes" id="UP001622496"/>
    </source>
</evidence>
<gene>
    <name evidence="2" type="ORF">OG560_14675</name>
</gene>
<dbReference type="EMBL" id="CP108135">
    <property type="protein sequence ID" value="WTP66597.1"/>
    <property type="molecule type" value="Genomic_DNA"/>
</dbReference>
<feature type="transmembrane region" description="Helical" evidence="1">
    <location>
        <begin position="113"/>
        <end position="131"/>
    </location>
</feature>
<reference evidence="2 3" key="1">
    <citation type="submission" date="2022-10" db="EMBL/GenBank/DDBJ databases">
        <title>The complete genomes of actinobacterial strains from the NBC collection.</title>
        <authorList>
            <person name="Joergensen T.S."/>
            <person name="Alvarez Arevalo M."/>
            <person name="Sterndorff E.B."/>
            <person name="Faurdal D."/>
            <person name="Vuksanovic O."/>
            <person name="Mourched A.-S."/>
            <person name="Charusanti P."/>
            <person name="Shaw S."/>
            <person name="Blin K."/>
            <person name="Weber T."/>
        </authorList>
    </citation>
    <scope>NUCLEOTIDE SEQUENCE [LARGE SCALE GENOMIC DNA]</scope>
    <source>
        <strain evidence="2 3">NBC_00185</strain>
    </source>
</reference>
<protein>
    <recommendedName>
        <fullName evidence="4">Integral membrane protein</fullName>
    </recommendedName>
</protein>
<keyword evidence="1" id="KW-0812">Transmembrane</keyword>
<dbReference type="RefSeq" id="WP_202435970.1">
    <property type="nucleotide sequence ID" value="NZ_CP108135.1"/>
</dbReference>
<evidence type="ECO:0000313" key="2">
    <source>
        <dbReference type="EMBL" id="WTP66597.1"/>
    </source>
</evidence>
<keyword evidence="1" id="KW-1133">Transmembrane helix</keyword>
<organism evidence="2 3">
    <name type="scientific">[Kitasatospora] papulosa</name>
    <dbReference type="NCBI Taxonomy" id="1464011"/>
    <lineage>
        <taxon>Bacteria</taxon>
        <taxon>Bacillati</taxon>
        <taxon>Actinomycetota</taxon>
        <taxon>Actinomycetes</taxon>
        <taxon>Kitasatosporales</taxon>
        <taxon>Streptomycetaceae</taxon>
        <taxon>Streptomyces</taxon>
    </lineage>
</organism>
<evidence type="ECO:0008006" key="4">
    <source>
        <dbReference type="Google" id="ProtNLM"/>
    </source>
</evidence>
<dbReference type="GeneID" id="95065211"/>